<sequence>MKLGRYLAGVLVAFSGSVAAHTLEPSAHSLSEHHFIDGFLHPFTSVLHIVTWLAMGVLISQFSSVKAKLLVTFSLLGFVFFAIQSAFVSTETSPMFPLLVGALFLAAMSAGMKSTGFSTIAQLSAVLAFVVIGISSFMHGAHVTSNAFAAGFIVAATVLLVGGERAGSLISLEKLSIAMGLSGVFFVLIA</sequence>
<evidence type="ECO:0000313" key="4">
    <source>
        <dbReference type="Proteomes" id="UP000070529"/>
    </source>
</evidence>
<dbReference type="STRING" id="294935.ATN88_06595"/>
<protein>
    <recommendedName>
        <fullName evidence="5">Urease accessory protein UreJ</fullName>
    </recommendedName>
</protein>
<name>A0A135ICY9_9GAMM</name>
<proteinExistence type="predicted"/>
<dbReference type="Proteomes" id="UP000070529">
    <property type="component" value="Unassembled WGS sequence"/>
</dbReference>
<evidence type="ECO:0000256" key="1">
    <source>
        <dbReference type="SAM" id="Phobius"/>
    </source>
</evidence>
<feature type="transmembrane region" description="Helical" evidence="1">
    <location>
        <begin position="119"/>
        <end position="137"/>
    </location>
</feature>
<accession>A0A135ICY9</accession>
<evidence type="ECO:0008006" key="5">
    <source>
        <dbReference type="Google" id="ProtNLM"/>
    </source>
</evidence>
<evidence type="ECO:0000256" key="2">
    <source>
        <dbReference type="SAM" id="SignalP"/>
    </source>
</evidence>
<feature type="signal peptide" evidence="2">
    <location>
        <begin position="1"/>
        <end position="20"/>
    </location>
</feature>
<feature type="transmembrane region" description="Helical" evidence="1">
    <location>
        <begin position="69"/>
        <end position="88"/>
    </location>
</feature>
<keyword evidence="1" id="KW-1133">Transmembrane helix</keyword>
<keyword evidence="1" id="KW-0472">Membrane</keyword>
<dbReference type="AlphaFoldDB" id="A0A135ICY9"/>
<feature type="transmembrane region" description="Helical" evidence="1">
    <location>
        <begin position="94"/>
        <end position="112"/>
    </location>
</feature>
<keyword evidence="2" id="KW-0732">Signal</keyword>
<keyword evidence="1" id="KW-0812">Transmembrane</keyword>
<reference evidence="3 4" key="1">
    <citation type="submission" date="2015-11" db="EMBL/GenBank/DDBJ databases">
        <title>Genomic Taxonomy of the Vibrionaceae.</title>
        <authorList>
            <person name="Gomez-Gil B."/>
            <person name="Enciso-Ibarra J."/>
        </authorList>
    </citation>
    <scope>NUCLEOTIDE SEQUENCE [LARGE SCALE GENOMIC DNA]</scope>
    <source>
        <strain evidence="3 4">CAIM 912</strain>
    </source>
</reference>
<evidence type="ECO:0000313" key="3">
    <source>
        <dbReference type="EMBL" id="KXF83332.1"/>
    </source>
</evidence>
<keyword evidence="4" id="KW-1185">Reference proteome</keyword>
<dbReference type="EMBL" id="LNTY01000006">
    <property type="protein sequence ID" value="KXF83332.1"/>
    <property type="molecule type" value="Genomic_DNA"/>
</dbReference>
<feature type="transmembrane region" description="Helical" evidence="1">
    <location>
        <begin position="43"/>
        <end position="62"/>
    </location>
</feature>
<gene>
    <name evidence="3" type="ORF">ATN88_06595</name>
</gene>
<dbReference type="RefSeq" id="WP_067411533.1">
    <property type="nucleotide sequence ID" value="NZ_LNTY01000006.1"/>
</dbReference>
<comment type="caution">
    <text evidence="3">The sequence shown here is derived from an EMBL/GenBank/DDBJ whole genome shotgun (WGS) entry which is preliminary data.</text>
</comment>
<feature type="transmembrane region" description="Helical" evidence="1">
    <location>
        <begin position="143"/>
        <end position="162"/>
    </location>
</feature>
<organism evidence="3 4">
    <name type="scientific">Enterovibrio coralii</name>
    <dbReference type="NCBI Taxonomy" id="294935"/>
    <lineage>
        <taxon>Bacteria</taxon>
        <taxon>Pseudomonadati</taxon>
        <taxon>Pseudomonadota</taxon>
        <taxon>Gammaproteobacteria</taxon>
        <taxon>Vibrionales</taxon>
        <taxon>Vibrionaceae</taxon>
        <taxon>Enterovibrio</taxon>
    </lineage>
</organism>
<dbReference type="OrthoDB" id="9939295at2"/>
<feature type="transmembrane region" description="Helical" evidence="1">
    <location>
        <begin position="169"/>
        <end position="189"/>
    </location>
</feature>
<feature type="chain" id="PRO_5007465909" description="Urease accessory protein UreJ" evidence="2">
    <location>
        <begin position="21"/>
        <end position="190"/>
    </location>
</feature>